<dbReference type="Proteomes" id="UP001054945">
    <property type="component" value="Unassembled WGS sequence"/>
</dbReference>
<comment type="caution">
    <text evidence="1">The sequence shown here is derived from an EMBL/GenBank/DDBJ whole genome shotgun (WGS) entry which is preliminary data.</text>
</comment>
<dbReference type="AlphaFoldDB" id="A0AAV4PBJ7"/>
<proteinExistence type="predicted"/>
<name>A0AAV4PBJ7_CAEEX</name>
<accession>A0AAV4PBJ7</accession>
<evidence type="ECO:0000313" key="1">
    <source>
        <dbReference type="EMBL" id="GIX94471.1"/>
    </source>
</evidence>
<sequence length="76" mass="8951">MKPTFRADNLLSTLQWNRTIEIETMNHILRKFNPPTSSWWGDIKEIVMPDCDAADCKGFNIRIKYRRALQKILGKD</sequence>
<gene>
    <name evidence="1" type="ORF">CEXT_62801</name>
</gene>
<evidence type="ECO:0000313" key="2">
    <source>
        <dbReference type="Proteomes" id="UP001054945"/>
    </source>
</evidence>
<keyword evidence="2" id="KW-1185">Reference proteome</keyword>
<dbReference type="EMBL" id="BPLR01004379">
    <property type="protein sequence ID" value="GIX94471.1"/>
    <property type="molecule type" value="Genomic_DNA"/>
</dbReference>
<protein>
    <submittedName>
        <fullName evidence="1">Uncharacterized protein</fullName>
    </submittedName>
</protein>
<organism evidence="1 2">
    <name type="scientific">Caerostris extrusa</name>
    <name type="common">Bark spider</name>
    <name type="synonym">Caerostris bankana</name>
    <dbReference type="NCBI Taxonomy" id="172846"/>
    <lineage>
        <taxon>Eukaryota</taxon>
        <taxon>Metazoa</taxon>
        <taxon>Ecdysozoa</taxon>
        <taxon>Arthropoda</taxon>
        <taxon>Chelicerata</taxon>
        <taxon>Arachnida</taxon>
        <taxon>Araneae</taxon>
        <taxon>Araneomorphae</taxon>
        <taxon>Entelegynae</taxon>
        <taxon>Araneoidea</taxon>
        <taxon>Araneidae</taxon>
        <taxon>Caerostris</taxon>
    </lineage>
</organism>
<reference evidence="1 2" key="1">
    <citation type="submission" date="2021-06" db="EMBL/GenBank/DDBJ databases">
        <title>Caerostris extrusa draft genome.</title>
        <authorList>
            <person name="Kono N."/>
            <person name="Arakawa K."/>
        </authorList>
    </citation>
    <scope>NUCLEOTIDE SEQUENCE [LARGE SCALE GENOMIC DNA]</scope>
</reference>